<dbReference type="InterPro" id="IPR004360">
    <property type="entry name" value="Glyas_Fos-R_dOase_dom"/>
</dbReference>
<sequence>MPKPCPVVHFEMPYRDAARAAKFYEAAFGWQTQKMGSDMGDYVLLETTETKDSRPTTPGEINGGLFPYKEDYPSQVPLVVISVEGIDAAIERVTQAGGRVFGEPAELPGIGRYVAFQDCEGNGAAMLQPQM</sequence>
<feature type="region of interest" description="Disordered" evidence="1">
    <location>
        <begin position="47"/>
        <end position="66"/>
    </location>
</feature>
<organism evidence="3 4">
    <name type="scientific">Sulfitobacter delicatus</name>
    <dbReference type="NCBI Taxonomy" id="218672"/>
    <lineage>
        <taxon>Bacteria</taxon>
        <taxon>Pseudomonadati</taxon>
        <taxon>Pseudomonadota</taxon>
        <taxon>Alphaproteobacteria</taxon>
        <taxon>Rhodobacterales</taxon>
        <taxon>Roseobacteraceae</taxon>
        <taxon>Sulfitobacter</taxon>
    </lineage>
</organism>
<evidence type="ECO:0000256" key="1">
    <source>
        <dbReference type="SAM" id="MobiDB-lite"/>
    </source>
</evidence>
<accession>A0A1G7X5W0</accession>
<dbReference type="AlphaFoldDB" id="A0A1G7X5W0"/>
<dbReference type="RefSeq" id="WP_093743784.1">
    <property type="nucleotide sequence ID" value="NZ_FNBP01000012.1"/>
</dbReference>
<dbReference type="SUPFAM" id="SSF54593">
    <property type="entry name" value="Glyoxalase/Bleomycin resistance protein/Dihydroxybiphenyl dioxygenase"/>
    <property type="match status" value="1"/>
</dbReference>
<dbReference type="Gene3D" id="3.10.180.10">
    <property type="entry name" value="2,3-Dihydroxybiphenyl 1,2-Dioxygenase, domain 1"/>
    <property type="match status" value="1"/>
</dbReference>
<protein>
    <recommendedName>
        <fullName evidence="2">VOC domain-containing protein</fullName>
    </recommendedName>
</protein>
<name>A0A1G7X5W0_9RHOB</name>
<keyword evidence="4" id="KW-1185">Reference proteome</keyword>
<proteinExistence type="predicted"/>
<dbReference type="InterPro" id="IPR052164">
    <property type="entry name" value="Anthracycline_SecMetBiosynth"/>
</dbReference>
<gene>
    <name evidence="3" type="ORF">SAMN04489759_11211</name>
</gene>
<dbReference type="EMBL" id="FNBP01000012">
    <property type="protein sequence ID" value="SDG79608.1"/>
    <property type="molecule type" value="Genomic_DNA"/>
</dbReference>
<dbReference type="PROSITE" id="PS51819">
    <property type="entry name" value="VOC"/>
    <property type="match status" value="1"/>
</dbReference>
<dbReference type="STRING" id="218672.SAMN04489759_11211"/>
<dbReference type="InterPro" id="IPR029068">
    <property type="entry name" value="Glyas_Bleomycin-R_OHBP_Dase"/>
</dbReference>
<evidence type="ECO:0000313" key="3">
    <source>
        <dbReference type="EMBL" id="SDG79608.1"/>
    </source>
</evidence>
<dbReference type="CDD" id="cd07247">
    <property type="entry name" value="SgaA_N_like"/>
    <property type="match status" value="1"/>
</dbReference>
<feature type="domain" description="VOC" evidence="2">
    <location>
        <begin position="6"/>
        <end position="129"/>
    </location>
</feature>
<dbReference type="OrthoDB" id="9793039at2"/>
<evidence type="ECO:0000313" key="4">
    <source>
        <dbReference type="Proteomes" id="UP000199399"/>
    </source>
</evidence>
<evidence type="ECO:0000259" key="2">
    <source>
        <dbReference type="PROSITE" id="PS51819"/>
    </source>
</evidence>
<dbReference type="InterPro" id="IPR037523">
    <property type="entry name" value="VOC_core"/>
</dbReference>
<dbReference type="PANTHER" id="PTHR33993">
    <property type="entry name" value="GLYOXALASE-RELATED"/>
    <property type="match status" value="1"/>
</dbReference>
<reference evidence="4" key="1">
    <citation type="submission" date="2016-10" db="EMBL/GenBank/DDBJ databases">
        <authorList>
            <person name="Varghese N."/>
            <person name="Submissions S."/>
        </authorList>
    </citation>
    <scope>NUCLEOTIDE SEQUENCE [LARGE SCALE GENOMIC DNA]</scope>
    <source>
        <strain evidence="4">DSM 16477</strain>
    </source>
</reference>
<dbReference type="Pfam" id="PF00903">
    <property type="entry name" value="Glyoxalase"/>
    <property type="match status" value="1"/>
</dbReference>
<dbReference type="Proteomes" id="UP000199399">
    <property type="component" value="Unassembled WGS sequence"/>
</dbReference>